<dbReference type="SUPFAM" id="SSF54680">
    <property type="entry name" value="Pyrimidine nucleoside phosphorylase C-terminal domain"/>
    <property type="match status" value="1"/>
</dbReference>
<dbReference type="Gene3D" id="3.90.1170.30">
    <property type="entry name" value="Pyrimidine nucleoside phosphorylase-like, C-terminal domain"/>
    <property type="match status" value="1"/>
</dbReference>
<organism evidence="3 4">
    <name type="scientific">Carbonactinospora thermoautotrophica</name>
    <dbReference type="NCBI Taxonomy" id="1469144"/>
    <lineage>
        <taxon>Bacteria</taxon>
        <taxon>Bacillati</taxon>
        <taxon>Actinomycetota</taxon>
        <taxon>Actinomycetes</taxon>
        <taxon>Kitasatosporales</taxon>
        <taxon>Carbonactinosporaceae</taxon>
        <taxon>Carbonactinospora</taxon>
    </lineage>
</organism>
<accession>A0A132NHV9</accession>
<dbReference type="Pfam" id="PF07831">
    <property type="entry name" value="PYNP_C"/>
    <property type="match status" value="1"/>
</dbReference>
<dbReference type="GO" id="GO:0016763">
    <property type="term" value="F:pentosyltransferase activity"/>
    <property type="evidence" value="ECO:0007669"/>
    <property type="project" value="InterPro"/>
</dbReference>
<feature type="non-terminal residue" evidence="3">
    <location>
        <position position="1"/>
    </location>
</feature>
<dbReference type="SMART" id="SM00941">
    <property type="entry name" value="PYNP_C"/>
    <property type="match status" value="1"/>
</dbReference>
<reference evidence="4" key="1">
    <citation type="submission" date="2015-02" db="EMBL/GenBank/DDBJ databases">
        <title>Physiological reanalysis, assessment of diazotrophy, and genome sequences of multiple isolates of Streptomyces thermoautotrophicus.</title>
        <authorList>
            <person name="MacKellar D.C."/>
            <person name="Lieber L."/>
            <person name="Norman J."/>
            <person name="Bolger A."/>
            <person name="Tobin C."/>
            <person name="Murray J.W."/>
            <person name="Friesen M."/>
            <person name="Prell J."/>
        </authorList>
    </citation>
    <scope>NUCLEOTIDE SEQUENCE [LARGE SCALE GENOMIC DNA]</scope>
    <source>
        <strain evidence="4">UBT1</strain>
    </source>
</reference>
<feature type="domain" description="Pyrimidine nucleoside phosphorylase C-terminal" evidence="2">
    <location>
        <begin position="1"/>
        <end position="52"/>
    </location>
</feature>
<comment type="caution">
    <text evidence="3">The sequence shown here is derived from an EMBL/GenBank/DDBJ whole genome shotgun (WGS) entry which is preliminary data.</text>
</comment>
<evidence type="ECO:0000313" key="3">
    <source>
        <dbReference type="EMBL" id="KWX09731.1"/>
    </source>
</evidence>
<dbReference type="InterPro" id="IPR013102">
    <property type="entry name" value="PYNP_C"/>
</dbReference>
<keyword evidence="1" id="KW-0808">Transferase</keyword>
<proteinExistence type="predicted"/>
<dbReference type="EMBL" id="JYIK01000736">
    <property type="protein sequence ID" value="KWX09731.1"/>
    <property type="molecule type" value="Genomic_DNA"/>
</dbReference>
<dbReference type="Proteomes" id="UP000070598">
    <property type="component" value="Unassembled WGS sequence"/>
</dbReference>
<evidence type="ECO:0000313" key="4">
    <source>
        <dbReference type="Proteomes" id="UP000070598"/>
    </source>
</evidence>
<dbReference type="PATRIC" id="fig|1469144.9.peg.3928"/>
<name>A0A132NHV9_9ACTN</name>
<sequence length="70" mass="7442">KEDPVQAAAGVELHAKPGDRVRAGQPLLTLHTDTPERFPRALEALAGAYEITENPVGFTPSPLVLDRIGA</sequence>
<dbReference type="InterPro" id="IPR036566">
    <property type="entry name" value="PYNP-like_C_sf"/>
</dbReference>
<dbReference type="GO" id="GO:0006213">
    <property type="term" value="P:pyrimidine nucleoside metabolic process"/>
    <property type="evidence" value="ECO:0007669"/>
    <property type="project" value="InterPro"/>
</dbReference>
<evidence type="ECO:0000259" key="2">
    <source>
        <dbReference type="SMART" id="SM00941"/>
    </source>
</evidence>
<evidence type="ECO:0000256" key="1">
    <source>
        <dbReference type="ARBA" id="ARBA00022679"/>
    </source>
</evidence>
<protein>
    <recommendedName>
        <fullName evidence="2">Pyrimidine nucleoside phosphorylase C-terminal domain-containing protein</fullName>
    </recommendedName>
</protein>
<dbReference type="AlphaFoldDB" id="A0A132NHV9"/>
<gene>
    <name evidence="3" type="ORF">TR74_07855</name>
</gene>